<dbReference type="AlphaFoldDB" id="A0A2T0I607"/>
<sequence>VPKLTQATGTGTSVTLAPLNAQNGGTVSVEYTPMYTTDSIKVTMVGTAGAGSPVIPAKNGVTAGKVTFDITKAAIAANVGNANKTLTLKYDVTRSGKVVASKVLTVTVTPIPTTELAKTVIRINEADAATKVLDLSGSVTNKTLRVGSWPFIASFQPVAMLLSGFKADGSVHELQVWTLASNAVTAGWFSNGFYDQRVAASYFLELGHDTKLKLQFNATLSSSQAEADAIIFPIVEYTVNTLPAEFPVPKLTQATGTGTSVTLAPLNAQNGGTVSVEYTPMYTTDSIKVTMVGTAGAGSPVIPAKNGVTAGKVTFDITKAAIAANVGNTNKTLTLKYDVTRSGKVVASKVLTVTVTPIPQAELAKTVLKINQANAATQVLDLTTFTGDATGQIGVWPFITAPYPVWLKLLGKTDKGVDHSLTVYNGAGSAAVNPTWIANGKIEPGIARSYLNGLGDGTKLQMELKAAVSTSKDETLAISFPIVEYKVINKPLPIEIEFTKFDDKTLNGWRAVNAGIYGFSAQAGGYYLWLVNSGVSDEFGLEKIYTGNQFSAGQKYECSSDLAYDQSANFYGVALIFSGNNQIAMEYIQANNYWKKLVVEFVPPESSNVYPLRVMILSKTLSGMKFFVDNIRIRRV</sequence>
<dbReference type="EMBL" id="PVUH01000011">
    <property type="protein sequence ID" value="PRW90756.1"/>
    <property type="molecule type" value="Genomic_DNA"/>
</dbReference>
<evidence type="ECO:0000313" key="2">
    <source>
        <dbReference type="Proteomes" id="UP000239731"/>
    </source>
</evidence>
<comment type="caution">
    <text evidence="1">The sequence shown here is derived from an EMBL/GenBank/DDBJ whole genome shotgun (WGS) entry which is preliminary data.</text>
</comment>
<accession>A0A2T0I607</accession>
<protein>
    <submittedName>
        <fullName evidence="1">Uncharacterized protein</fullName>
    </submittedName>
</protein>
<gene>
    <name evidence="1" type="ORF">C7A10_17085</name>
</gene>
<dbReference type="Gene3D" id="2.60.120.260">
    <property type="entry name" value="Galactose-binding domain-like"/>
    <property type="match status" value="1"/>
</dbReference>
<dbReference type="SUPFAM" id="SSF49785">
    <property type="entry name" value="Galactose-binding domain-like"/>
    <property type="match status" value="1"/>
</dbReference>
<name>A0A2T0I607_PSEFL</name>
<feature type="non-terminal residue" evidence="1">
    <location>
        <position position="1"/>
    </location>
</feature>
<dbReference type="InterPro" id="IPR008979">
    <property type="entry name" value="Galactose-bd-like_sf"/>
</dbReference>
<organism evidence="1 2">
    <name type="scientific">Pseudomonas fluorescens</name>
    <dbReference type="NCBI Taxonomy" id="294"/>
    <lineage>
        <taxon>Bacteria</taxon>
        <taxon>Pseudomonadati</taxon>
        <taxon>Pseudomonadota</taxon>
        <taxon>Gammaproteobacteria</taxon>
        <taxon>Pseudomonadales</taxon>
        <taxon>Pseudomonadaceae</taxon>
        <taxon>Pseudomonas</taxon>
    </lineage>
</organism>
<reference evidence="1 2" key="1">
    <citation type="submission" date="2018-03" db="EMBL/GenBank/DDBJ databases">
        <title>Blue discolouration in mozzarella cheese caused by Pseudomonas fluorescens.</title>
        <authorList>
            <person name="Chiesa F."/>
            <person name="Dalmasso A."/>
            <person name="Lomonaco S."/>
        </authorList>
    </citation>
    <scope>NUCLEOTIDE SEQUENCE [LARGE SCALE GENOMIC DNA]</scope>
    <source>
        <strain evidence="1 2">11293</strain>
    </source>
</reference>
<dbReference type="Proteomes" id="UP000239731">
    <property type="component" value="Unassembled WGS sequence"/>
</dbReference>
<proteinExistence type="predicted"/>
<evidence type="ECO:0000313" key="1">
    <source>
        <dbReference type="EMBL" id="PRW90756.1"/>
    </source>
</evidence>